<keyword evidence="3" id="KW-1185">Reference proteome</keyword>
<dbReference type="RefSeq" id="WP_130103025.1">
    <property type="nucleotide sequence ID" value="NZ_SDWW01000029.1"/>
</dbReference>
<comment type="caution">
    <text evidence="2">The sequence shown here is derived from an EMBL/GenBank/DDBJ whole genome shotgun (WGS) entry which is preliminary data.</text>
</comment>
<evidence type="ECO:0000313" key="2">
    <source>
        <dbReference type="EMBL" id="RYV50669.1"/>
    </source>
</evidence>
<evidence type="ECO:0000256" key="1">
    <source>
        <dbReference type="SAM" id="MobiDB-lite"/>
    </source>
</evidence>
<reference evidence="2 3" key="1">
    <citation type="submission" date="2019-01" db="EMBL/GenBank/DDBJ databases">
        <title>Novel species of Cellulomonas.</title>
        <authorList>
            <person name="Liu Q."/>
            <person name="Xin Y.-H."/>
        </authorList>
    </citation>
    <scope>NUCLEOTIDE SEQUENCE [LARGE SCALE GENOMIC DNA]</scope>
    <source>
        <strain evidence="2 3">HLT2-17</strain>
    </source>
</reference>
<feature type="compositionally biased region" description="Basic and acidic residues" evidence="1">
    <location>
        <begin position="19"/>
        <end position="31"/>
    </location>
</feature>
<dbReference type="Proteomes" id="UP000293764">
    <property type="component" value="Unassembled WGS sequence"/>
</dbReference>
<feature type="compositionally biased region" description="Basic residues" evidence="1">
    <location>
        <begin position="1"/>
        <end position="10"/>
    </location>
</feature>
<organism evidence="2 3">
    <name type="scientific">Pengzhenrongella frigida</name>
    <dbReference type="NCBI Taxonomy" id="1259133"/>
    <lineage>
        <taxon>Bacteria</taxon>
        <taxon>Bacillati</taxon>
        <taxon>Actinomycetota</taxon>
        <taxon>Actinomycetes</taxon>
        <taxon>Micrococcales</taxon>
        <taxon>Pengzhenrongella</taxon>
    </lineage>
</organism>
<dbReference type="OrthoDB" id="3381577at2"/>
<accession>A0A4Q5MYD8</accession>
<proteinExistence type="predicted"/>
<protein>
    <recommendedName>
        <fullName evidence="4">ATP/GTP-binding protein</fullName>
    </recommendedName>
</protein>
<dbReference type="EMBL" id="SDWW01000029">
    <property type="protein sequence ID" value="RYV50669.1"/>
    <property type="molecule type" value="Genomic_DNA"/>
</dbReference>
<evidence type="ECO:0008006" key="4">
    <source>
        <dbReference type="Google" id="ProtNLM"/>
    </source>
</evidence>
<sequence>MPSGRRSKRRPQGEPAPLDLERALGGRRSEDAPDGSWTVQRVQGSDKSFRCPGCQQVIVPHLAHVVAWSSDGILGPESALADRRHWHRSCWDARARRR</sequence>
<feature type="region of interest" description="Disordered" evidence="1">
    <location>
        <begin position="1"/>
        <end position="38"/>
    </location>
</feature>
<evidence type="ECO:0000313" key="3">
    <source>
        <dbReference type="Proteomes" id="UP000293764"/>
    </source>
</evidence>
<name>A0A4Q5MYD8_9MICO</name>
<dbReference type="AlphaFoldDB" id="A0A4Q5MYD8"/>
<gene>
    <name evidence="2" type="ORF">EUA98_12525</name>
</gene>